<sequence>MYHNPNLPYPFSSRTCGRPIHRRPTPVSDWGNIPTAYPNCKEHPVCREQPICEEKPICKKQPVCEEKPVCMEKPQVKNCQPQPLNKVCENPRCDNIVTENVLTCANSCNNSCCNGNQLIFLLVILFLFGMN</sequence>
<reference evidence="2" key="3">
    <citation type="submission" date="2016-11" db="EMBL/GenBank/DDBJ databases">
        <authorList>
            <person name="Varghese N."/>
            <person name="Submissions S."/>
        </authorList>
    </citation>
    <scope>NUCLEOTIDE SEQUENCE</scope>
    <source>
        <strain evidence="2">DSM 1682</strain>
    </source>
</reference>
<dbReference type="EMBL" id="FQUA01000001">
    <property type="protein sequence ID" value="SHE28981.1"/>
    <property type="molecule type" value="Genomic_DNA"/>
</dbReference>
<dbReference type="Proteomes" id="UP000184204">
    <property type="component" value="Unassembled WGS sequence"/>
</dbReference>
<evidence type="ECO:0000313" key="4">
    <source>
        <dbReference type="Proteomes" id="UP000184204"/>
    </source>
</evidence>
<dbReference type="RefSeq" id="WP_066046712.1">
    <property type="nucleotide sequence ID" value="NZ_CP014223.1"/>
</dbReference>
<name>A0A0X8V7Z1_ANAPI</name>
<dbReference type="KEGG" id="cpro:CPRO_01330"/>
<gene>
    <name evidence="1" type="ORF">CPRO_01330</name>
    <name evidence="2" type="ORF">SAMN02745151_00221</name>
</gene>
<dbReference type="AlphaFoldDB" id="A0A0X8V7Z1"/>
<dbReference type="EMBL" id="CP014223">
    <property type="protein sequence ID" value="AMJ39757.1"/>
    <property type="molecule type" value="Genomic_DNA"/>
</dbReference>
<protein>
    <submittedName>
        <fullName evidence="2">Uncharacterized protein</fullName>
    </submittedName>
</protein>
<reference evidence="1 3" key="1">
    <citation type="journal article" date="2016" name="Genome Announc.">
        <title>Complete Genome Sequence of the Amino Acid-Fermenting Clostridium propionicum X2 (DSM 1682).</title>
        <authorList>
            <person name="Poehlein A."/>
            <person name="Schlien K."/>
            <person name="Chowdhury N.P."/>
            <person name="Gottschalk G."/>
            <person name="Buckel W."/>
            <person name="Daniel R."/>
        </authorList>
    </citation>
    <scope>NUCLEOTIDE SEQUENCE [LARGE SCALE GENOMIC DNA]</scope>
    <source>
        <strain evidence="1 3">X2</strain>
    </source>
</reference>
<organism evidence="2 4">
    <name type="scientific">Anaerotignum propionicum DSM 1682</name>
    <dbReference type="NCBI Taxonomy" id="991789"/>
    <lineage>
        <taxon>Bacteria</taxon>
        <taxon>Bacillati</taxon>
        <taxon>Bacillota</taxon>
        <taxon>Clostridia</taxon>
        <taxon>Lachnospirales</taxon>
        <taxon>Anaerotignaceae</taxon>
        <taxon>Anaerotignum</taxon>
    </lineage>
</organism>
<dbReference type="Proteomes" id="UP000068026">
    <property type="component" value="Chromosome"/>
</dbReference>
<proteinExistence type="predicted"/>
<evidence type="ECO:0000313" key="2">
    <source>
        <dbReference type="EMBL" id="SHE28981.1"/>
    </source>
</evidence>
<accession>A0A0X8V7Z1</accession>
<reference evidence="3" key="2">
    <citation type="submission" date="2016-01" db="EMBL/GenBank/DDBJ databases">
        <authorList>
            <person name="Poehlein A."/>
            <person name="Schlien K."/>
            <person name="Gottschalk G."/>
            <person name="Buckel W."/>
            <person name="Daniel R."/>
        </authorList>
    </citation>
    <scope>NUCLEOTIDE SEQUENCE [LARGE SCALE GENOMIC DNA]</scope>
    <source>
        <strain evidence="3">X2</strain>
    </source>
</reference>
<reference evidence="4" key="4">
    <citation type="submission" date="2016-11" db="EMBL/GenBank/DDBJ databases">
        <authorList>
            <person name="Jaros S."/>
            <person name="Januszkiewicz K."/>
            <person name="Wedrychowicz H."/>
        </authorList>
    </citation>
    <scope>NUCLEOTIDE SEQUENCE [LARGE SCALE GENOMIC DNA]</scope>
    <source>
        <strain evidence="4">DSM 1682</strain>
    </source>
</reference>
<evidence type="ECO:0000313" key="3">
    <source>
        <dbReference type="Proteomes" id="UP000068026"/>
    </source>
</evidence>
<keyword evidence="3" id="KW-1185">Reference proteome</keyword>
<evidence type="ECO:0000313" key="1">
    <source>
        <dbReference type="EMBL" id="AMJ39757.1"/>
    </source>
</evidence>